<evidence type="ECO:0000256" key="1">
    <source>
        <dbReference type="SAM" id="Phobius"/>
    </source>
</evidence>
<keyword evidence="1" id="KW-0812">Transmembrane</keyword>
<gene>
    <name evidence="2" type="ORF">G2W53_010923</name>
</gene>
<dbReference type="OrthoDB" id="1938779at2759"/>
<evidence type="ECO:0000313" key="2">
    <source>
        <dbReference type="EMBL" id="KAF7836064.1"/>
    </source>
</evidence>
<evidence type="ECO:0000313" key="3">
    <source>
        <dbReference type="Proteomes" id="UP000634136"/>
    </source>
</evidence>
<keyword evidence="3" id="KW-1185">Reference proteome</keyword>
<organism evidence="2 3">
    <name type="scientific">Senna tora</name>
    <dbReference type="NCBI Taxonomy" id="362788"/>
    <lineage>
        <taxon>Eukaryota</taxon>
        <taxon>Viridiplantae</taxon>
        <taxon>Streptophyta</taxon>
        <taxon>Embryophyta</taxon>
        <taxon>Tracheophyta</taxon>
        <taxon>Spermatophyta</taxon>
        <taxon>Magnoliopsida</taxon>
        <taxon>eudicotyledons</taxon>
        <taxon>Gunneridae</taxon>
        <taxon>Pentapetalae</taxon>
        <taxon>rosids</taxon>
        <taxon>fabids</taxon>
        <taxon>Fabales</taxon>
        <taxon>Fabaceae</taxon>
        <taxon>Caesalpinioideae</taxon>
        <taxon>Cassia clade</taxon>
        <taxon>Senna</taxon>
    </lineage>
</organism>
<name>A0A834X0Y8_9FABA</name>
<keyword evidence="1" id="KW-0472">Membrane</keyword>
<reference evidence="2" key="1">
    <citation type="submission" date="2020-09" db="EMBL/GenBank/DDBJ databases">
        <title>Genome-Enabled Discovery of Anthraquinone Biosynthesis in Senna tora.</title>
        <authorList>
            <person name="Kang S.-H."/>
            <person name="Pandey R.P."/>
            <person name="Lee C.-M."/>
            <person name="Sim J.-S."/>
            <person name="Jeong J.-T."/>
            <person name="Choi B.-S."/>
            <person name="Jung M."/>
            <person name="Ginzburg D."/>
            <person name="Zhao K."/>
            <person name="Won S.Y."/>
            <person name="Oh T.-J."/>
            <person name="Yu Y."/>
            <person name="Kim N.-H."/>
            <person name="Lee O.R."/>
            <person name="Lee T.-H."/>
            <person name="Bashyal P."/>
            <person name="Kim T.-S."/>
            <person name="Lee W.-H."/>
            <person name="Kawkins C."/>
            <person name="Kim C.-K."/>
            <person name="Kim J.S."/>
            <person name="Ahn B.O."/>
            <person name="Rhee S.Y."/>
            <person name="Sohng J.K."/>
        </authorList>
    </citation>
    <scope>NUCLEOTIDE SEQUENCE</scope>
    <source>
        <tissue evidence="2">Leaf</tissue>
    </source>
</reference>
<protein>
    <submittedName>
        <fullName evidence="2">Putative RNA/RNP complex-1-interacting phosphatase</fullName>
    </submittedName>
</protein>
<dbReference type="EMBL" id="JAAIUW010000004">
    <property type="protein sequence ID" value="KAF7836064.1"/>
    <property type="molecule type" value="Genomic_DNA"/>
</dbReference>
<sequence>MAALSVGHYWHTKRGPTNELTNRRSPKMVILLSCHGRGPMDNSDSEGKNKEMMMMTGGKLGFLRLMMNRFEKMGKKVKKNLSPQQKGDWKDLVLMSLSFAVYVYISQKIVCAYYAWSFMPKHPW</sequence>
<proteinExistence type="predicted"/>
<accession>A0A834X0Y8</accession>
<keyword evidence="1" id="KW-1133">Transmembrane helix</keyword>
<dbReference type="AlphaFoldDB" id="A0A834X0Y8"/>
<dbReference type="Proteomes" id="UP000634136">
    <property type="component" value="Unassembled WGS sequence"/>
</dbReference>
<comment type="caution">
    <text evidence="2">The sequence shown here is derived from an EMBL/GenBank/DDBJ whole genome shotgun (WGS) entry which is preliminary data.</text>
</comment>
<feature type="transmembrane region" description="Helical" evidence="1">
    <location>
        <begin position="92"/>
        <end position="116"/>
    </location>
</feature>